<evidence type="ECO:0000256" key="10">
    <source>
        <dbReference type="ARBA" id="ARBA00022778"/>
    </source>
</evidence>
<evidence type="ECO:0000256" key="13">
    <source>
        <dbReference type="ARBA" id="ARBA00023011"/>
    </source>
</evidence>
<keyword evidence="4" id="KW-0963">Cytoplasm</keyword>
<dbReference type="PIRSF" id="PIRSF036639">
    <property type="entry name" value="PMK_anim"/>
    <property type="match status" value="1"/>
</dbReference>
<dbReference type="PANTHER" id="PTHR13101">
    <property type="entry name" value="PHOSPHOMEVALONATE KINASE"/>
    <property type="match status" value="1"/>
</dbReference>
<evidence type="ECO:0000256" key="7">
    <source>
        <dbReference type="ARBA" id="ARBA00022679"/>
    </source>
</evidence>
<accession>A0A811VBW7</accession>
<evidence type="ECO:0000256" key="11">
    <source>
        <dbReference type="ARBA" id="ARBA00022840"/>
    </source>
</evidence>
<evidence type="ECO:0000256" key="2">
    <source>
        <dbReference type="ARBA" id="ARBA00005017"/>
    </source>
</evidence>
<dbReference type="AlphaFoldDB" id="A0A811VBW7"/>
<dbReference type="OrthoDB" id="2401875at2759"/>
<dbReference type="InterPro" id="IPR027417">
    <property type="entry name" value="P-loop_NTPase"/>
</dbReference>
<protein>
    <recommendedName>
        <fullName evidence="17">Phosphomevalonate kinase</fullName>
        <ecNumber evidence="3">2.7.4.2</ecNumber>
    </recommendedName>
</protein>
<comment type="pathway">
    <text evidence="2">Isoprenoid biosynthesis; isopentenyl diphosphate biosynthesis via mevalonate pathway; isopentenyl diphosphate from (R)-mevalonate: step 2/3.</text>
</comment>
<dbReference type="Gene3D" id="3.40.50.300">
    <property type="entry name" value="P-loop containing nucleotide triphosphate hydrolases"/>
    <property type="match status" value="1"/>
</dbReference>
<name>A0A811VBW7_CERCA</name>
<evidence type="ECO:0000256" key="15">
    <source>
        <dbReference type="ARBA" id="ARBA00023166"/>
    </source>
</evidence>
<evidence type="ECO:0000256" key="16">
    <source>
        <dbReference type="ARBA" id="ARBA00023221"/>
    </source>
</evidence>
<keyword evidence="7" id="KW-0808">Transferase</keyword>
<keyword evidence="12" id="KW-0752">Steroid biosynthesis</keyword>
<evidence type="ECO:0000256" key="5">
    <source>
        <dbReference type="ARBA" id="ARBA00022516"/>
    </source>
</evidence>
<evidence type="ECO:0000256" key="17">
    <source>
        <dbReference type="ARBA" id="ARBA00034549"/>
    </source>
</evidence>
<keyword evidence="10" id="KW-0152">Cholesterol biosynthesis</keyword>
<dbReference type="GO" id="GO:0005524">
    <property type="term" value="F:ATP binding"/>
    <property type="evidence" value="ECO:0007669"/>
    <property type="project" value="UniProtKB-KW"/>
</dbReference>
<dbReference type="Pfam" id="PF04275">
    <property type="entry name" value="P-mevalo_kinase"/>
    <property type="match status" value="1"/>
</dbReference>
<dbReference type="GO" id="GO:0005829">
    <property type="term" value="C:cytosol"/>
    <property type="evidence" value="ECO:0007669"/>
    <property type="project" value="UniProtKB-SubCell"/>
</dbReference>
<evidence type="ECO:0000256" key="4">
    <source>
        <dbReference type="ARBA" id="ARBA00022490"/>
    </source>
</evidence>
<evidence type="ECO:0000256" key="3">
    <source>
        <dbReference type="ARBA" id="ARBA00012958"/>
    </source>
</evidence>
<keyword evidence="13" id="KW-0756">Sterol biosynthesis</keyword>
<dbReference type="NCBIfam" id="TIGR01223">
    <property type="entry name" value="Pmev_kin_anim"/>
    <property type="match status" value="1"/>
</dbReference>
<dbReference type="GO" id="GO:0019287">
    <property type="term" value="P:isopentenyl diphosphate biosynthetic process, mevalonate pathway"/>
    <property type="evidence" value="ECO:0007669"/>
    <property type="project" value="UniProtKB-UniPathway"/>
</dbReference>
<evidence type="ECO:0000313" key="20">
    <source>
        <dbReference type="Proteomes" id="UP000606786"/>
    </source>
</evidence>
<feature type="binding site" evidence="18">
    <location>
        <begin position="13"/>
        <end position="19"/>
    </location>
    <ligand>
        <name>ATP</name>
        <dbReference type="ChEBI" id="CHEBI:30616"/>
    </ligand>
</feature>
<dbReference type="EMBL" id="CAJHJT010000056">
    <property type="protein sequence ID" value="CAD7013778.1"/>
    <property type="molecule type" value="Genomic_DNA"/>
</dbReference>
<dbReference type="FunFam" id="3.40.50.300:FF:001026">
    <property type="entry name" value="Phosphomevalonate kinase"/>
    <property type="match status" value="1"/>
</dbReference>
<dbReference type="GO" id="GO:0006695">
    <property type="term" value="P:cholesterol biosynthetic process"/>
    <property type="evidence" value="ECO:0007669"/>
    <property type="project" value="UniProtKB-KW"/>
</dbReference>
<dbReference type="UniPathway" id="UPA00057">
    <property type="reaction ID" value="UER00099"/>
</dbReference>
<keyword evidence="6" id="KW-0153">Cholesterol metabolism</keyword>
<keyword evidence="5" id="KW-0444">Lipid biosynthesis</keyword>
<dbReference type="Proteomes" id="UP000606786">
    <property type="component" value="Unassembled WGS sequence"/>
</dbReference>
<dbReference type="EC" id="2.7.4.2" evidence="3"/>
<reference evidence="19" key="1">
    <citation type="submission" date="2020-11" db="EMBL/GenBank/DDBJ databases">
        <authorList>
            <person name="Whitehead M."/>
        </authorList>
    </citation>
    <scope>NUCLEOTIDE SEQUENCE</scope>
    <source>
        <strain evidence="19">EGII</strain>
    </source>
</reference>
<dbReference type="PANTHER" id="PTHR13101:SF1">
    <property type="entry name" value="PHOSPHOMEVALONATE KINASE"/>
    <property type="match status" value="1"/>
</dbReference>
<keyword evidence="8 18" id="KW-0547">Nucleotide-binding</keyword>
<keyword evidence="11 18" id="KW-0067">ATP-binding</keyword>
<keyword evidence="15" id="KW-1207">Sterol metabolism</keyword>
<dbReference type="GO" id="GO:0004631">
    <property type="term" value="F:phosphomevalonate kinase activity"/>
    <property type="evidence" value="ECO:0007669"/>
    <property type="project" value="UniProtKB-EC"/>
</dbReference>
<comment type="subcellular location">
    <subcellularLocation>
        <location evidence="1">Cytoplasm</location>
        <location evidence="1">Cytosol</location>
    </subcellularLocation>
</comment>
<dbReference type="InterPro" id="IPR005919">
    <property type="entry name" value="Pmev_kin_anim"/>
</dbReference>
<evidence type="ECO:0000256" key="1">
    <source>
        <dbReference type="ARBA" id="ARBA00004514"/>
    </source>
</evidence>
<comment type="caution">
    <text evidence="19">The sequence shown here is derived from an EMBL/GenBank/DDBJ whole genome shotgun (WGS) entry which is preliminary data.</text>
</comment>
<evidence type="ECO:0000256" key="8">
    <source>
        <dbReference type="ARBA" id="ARBA00022741"/>
    </source>
</evidence>
<evidence type="ECO:0000313" key="19">
    <source>
        <dbReference type="EMBL" id="CAD7013778.1"/>
    </source>
</evidence>
<feature type="binding site" evidence="18">
    <location>
        <position position="165"/>
    </location>
    <ligand>
        <name>substrate</name>
    </ligand>
</feature>
<organism evidence="19 20">
    <name type="scientific">Ceratitis capitata</name>
    <name type="common">Mediterranean fruit fly</name>
    <name type="synonym">Tephritis capitata</name>
    <dbReference type="NCBI Taxonomy" id="7213"/>
    <lineage>
        <taxon>Eukaryota</taxon>
        <taxon>Metazoa</taxon>
        <taxon>Ecdysozoa</taxon>
        <taxon>Arthropoda</taxon>
        <taxon>Hexapoda</taxon>
        <taxon>Insecta</taxon>
        <taxon>Pterygota</taxon>
        <taxon>Neoptera</taxon>
        <taxon>Endopterygota</taxon>
        <taxon>Diptera</taxon>
        <taxon>Brachycera</taxon>
        <taxon>Muscomorpha</taxon>
        <taxon>Tephritoidea</taxon>
        <taxon>Tephritidae</taxon>
        <taxon>Ceratitis</taxon>
        <taxon>Ceratitis</taxon>
    </lineage>
</organism>
<evidence type="ECO:0000256" key="14">
    <source>
        <dbReference type="ARBA" id="ARBA00023098"/>
    </source>
</evidence>
<evidence type="ECO:0000256" key="12">
    <source>
        <dbReference type="ARBA" id="ARBA00022955"/>
    </source>
</evidence>
<evidence type="ECO:0000256" key="9">
    <source>
        <dbReference type="ARBA" id="ARBA00022777"/>
    </source>
</evidence>
<proteinExistence type="predicted"/>
<keyword evidence="9" id="KW-0418">Kinase</keyword>
<keyword evidence="20" id="KW-1185">Reference proteome</keyword>
<sequence length="184" mass="21543">MENVKKIILISGKRKSGKDHISATLQNIVRDRSQIVRISEPIKTEWAKRLNLNLNELLSDGPYKEKYRKDMIEWSEDVRAKDYGYFCRAAMLHAHSEIIIVSDIRRKTDIKYFLETYGVLVHTVRIMAKDEIRIERGWHFTKGVDDVASECDLDDYTQWDIVLQNNYAEDSGAGIKALREKFEF</sequence>
<keyword evidence="14" id="KW-0443">Lipid metabolism</keyword>
<gene>
    <name evidence="19" type="ORF">CCAP1982_LOCUS21801</name>
</gene>
<evidence type="ECO:0000256" key="18">
    <source>
        <dbReference type="PIRSR" id="PIRSR036639-1"/>
    </source>
</evidence>
<feature type="binding site" evidence="18">
    <location>
        <position position="136"/>
    </location>
    <ligand>
        <name>ATP</name>
        <dbReference type="ChEBI" id="CHEBI:30616"/>
    </ligand>
</feature>
<evidence type="ECO:0000256" key="6">
    <source>
        <dbReference type="ARBA" id="ARBA00022548"/>
    </source>
</evidence>
<keyword evidence="16" id="KW-0753">Steroid metabolism</keyword>